<dbReference type="GO" id="GO:0005737">
    <property type="term" value="C:cytoplasm"/>
    <property type="evidence" value="ECO:0007669"/>
    <property type="project" value="TreeGrafter"/>
</dbReference>
<feature type="region of interest" description="Disordered" evidence="10">
    <location>
        <begin position="440"/>
        <end position="490"/>
    </location>
</feature>
<evidence type="ECO:0000256" key="5">
    <source>
        <dbReference type="ARBA" id="ARBA00022833"/>
    </source>
</evidence>
<dbReference type="GO" id="GO:0000433">
    <property type="term" value="P:carbon catabolite repression of transcription from RNA polymerase II promoter by glucose"/>
    <property type="evidence" value="ECO:0007669"/>
    <property type="project" value="TreeGrafter"/>
</dbReference>
<dbReference type="PANTHER" id="PTHR47428">
    <property type="entry name" value="REGULATORY PROTEIN MIG1-RELATED"/>
    <property type="match status" value="1"/>
</dbReference>
<dbReference type="PROSITE" id="PS00028">
    <property type="entry name" value="ZINC_FINGER_C2H2_1"/>
    <property type="match status" value="4"/>
</dbReference>
<comment type="caution">
    <text evidence="12">The sequence shown here is derived from an EMBL/GenBank/DDBJ whole genome shotgun (WGS) entry which is preliminary data.</text>
</comment>
<keyword evidence="5" id="KW-0862">Zinc</keyword>
<feature type="compositionally biased region" description="Basic and acidic residues" evidence="10">
    <location>
        <begin position="199"/>
        <end position="210"/>
    </location>
</feature>
<feature type="region of interest" description="Disordered" evidence="10">
    <location>
        <begin position="275"/>
        <end position="306"/>
    </location>
</feature>
<dbReference type="FunFam" id="3.30.160.60:FF:000072">
    <property type="entry name" value="zinc finger protein 143 isoform X1"/>
    <property type="match status" value="1"/>
</dbReference>
<dbReference type="SUPFAM" id="SSF57667">
    <property type="entry name" value="beta-beta-alpha zinc fingers"/>
    <property type="match status" value="3"/>
</dbReference>
<feature type="domain" description="C2H2-type" evidence="11">
    <location>
        <begin position="257"/>
        <end position="286"/>
    </location>
</feature>
<evidence type="ECO:0000256" key="9">
    <source>
        <dbReference type="PROSITE-ProRule" id="PRU00042"/>
    </source>
</evidence>
<evidence type="ECO:0000256" key="2">
    <source>
        <dbReference type="ARBA" id="ARBA00022723"/>
    </source>
</evidence>
<keyword evidence="2" id="KW-0479">Metal-binding</keyword>
<keyword evidence="8" id="KW-0539">Nucleus</keyword>
<keyword evidence="4 9" id="KW-0863">Zinc-finger</keyword>
<dbReference type="GO" id="GO:0000981">
    <property type="term" value="F:DNA-binding transcription factor activity, RNA polymerase II-specific"/>
    <property type="evidence" value="ECO:0007669"/>
    <property type="project" value="UniProtKB-ARBA"/>
</dbReference>
<evidence type="ECO:0000256" key="7">
    <source>
        <dbReference type="ARBA" id="ARBA00023163"/>
    </source>
</evidence>
<keyword evidence="13" id="KW-1185">Reference proteome</keyword>
<feature type="region of interest" description="Disordered" evidence="10">
    <location>
        <begin position="168"/>
        <end position="225"/>
    </location>
</feature>
<evidence type="ECO:0000313" key="12">
    <source>
        <dbReference type="EMBL" id="CDH53543.1"/>
    </source>
</evidence>
<proteinExistence type="predicted"/>
<feature type="domain" description="C2H2-type" evidence="11">
    <location>
        <begin position="490"/>
        <end position="519"/>
    </location>
</feature>
<dbReference type="OrthoDB" id="2281279at2759"/>
<feature type="compositionally biased region" description="Polar residues" evidence="10">
    <location>
        <begin position="570"/>
        <end position="582"/>
    </location>
</feature>
<organism evidence="12 13">
    <name type="scientific">Lichtheimia corymbifera JMRC:FSU:9682</name>
    <dbReference type="NCBI Taxonomy" id="1263082"/>
    <lineage>
        <taxon>Eukaryota</taxon>
        <taxon>Fungi</taxon>
        <taxon>Fungi incertae sedis</taxon>
        <taxon>Mucoromycota</taxon>
        <taxon>Mucoromycotina</taxon>
        <taxon>Mucoromycetes</taxon>
        <taxon>Mucorales</taxon>
        <taxon>Lichtheimiaceae</taxon>
        <taxon>Lichtheimia</taxon>
    </lineage>
</organism>
<dbReference type="VEuPathDB" id="FungiDB:LCOR_04883.1"/>
<evidence type="ECO:0000256" key="4">
    <source>
        <dbReference type="ARBA" id="ARBA00022771"/>
    </source>
</evidence>
<dbReference type="EMBL" id="CBTN010000018">
    <property type="protein sequence ID" value="CDH53543.1"/>
    <property type="molecule type" value="Genomic_DNA"/>
</dbReference>
<feature type="region of interest" description="Disordered" evidence="10">
    <location>
        <begin position="533"/>
        <end position="582"/>
    </location>
</feature>
<feature type="compositionally biased region" description="Low complexity" evidence="10">
    <location>
        <begin position="555"/>
        <end position="569"/>
    </location>
</feature>
<keyword evidence="7" id="KW-0804">Transcription</keyword>
<feature type="domain" description="C2H2-type" evidence="11">
    <location>
        <begin position="227"/>
        <end position="256"/>
    </location>
</feature>
<reference evidence="12" key="1">
    <citation type="submission" date="2013-08" db="EMBL/GenBank/DDBJ databases">
        <title>Gene expansion shapes genome architecture in the human pathogen Lichtheimia corymbifera: an evolutionary genomics analysis in the ancient terrestrial Mucorales (Mucoromycotina).</title>
        <authorList>
            <person name="Schwartze V.U."/>
            <person name="Winter S."/>
            <person name="Shelest E."/>
            <person name="Marcet-Houben M."/>
            <person name="Horn F."/>
            <person name="Wehner S."/>
            <person name="Hoffmann K."/>
            <person name="Riege K."/>
            <person name="Sammeth M."/>
            <person name="Nowrousian M."/>
            <person name="Valiante V."/>
            <person name="Linde J."/>
            <person name="Jacobsen I.D."/>
            <person name="Marz M."/>
            <person name="Brakhage A.A."/>
            <person name="Gabaldon T."/>
            <person name="Bocker S."/>
            <person name="Voigt K."/>
        </authorList>
    </citation>
    <scope>NUCLEOTIDE SEQUENCE [LARGE SCALE GENOMIC DNA]</scope>
    <source>
        <strain evidence="12">FSU 9682</strain>
    </source>
</reference>
<dbReference type="GO" id="GO:0008270">
    <property type="term" value="F:zinc ion binding"/>
    <property type="evidence" value="ECO:0007669"/>
    <property type="project" value="UniProtKB-KW"/>
</dbReference>
<accession>A0A068RTR9</accession>
<keyword evidence="3" id="KW-0677">Repeat</keyword>
<evidence type="ECO:0000313" key="13">
    <source>
        <dbReference type="Proteomes" id="UP000027586"/>
    </source>
</evidence>
<evidence type="ECO:0000259" key="11">
    <source>
        <dbReference type="PROSITE" id="PS50157"/>
    </source>
</evidence>
<dbReference type="Pfam" id="PF00096">
    <property type="entry name" value="zf-C2H2"/>
    <property type="match status" value="4"/>
</dbReference>
<evidence type="ECO:0000256" key="10">
    <source>
        <dbReference type="SAM" id="MobiDB-lite"/>
    </source>
</evidence>
<feature type="compositionally biased region" description="Basic and acidic residues" evidence="10">
    <location>
        <begin position="478"/>
        <end position="488"/>
    </location>
</feature>
<evidence type="ECO:0000256" key="8">
    <source>
        <dbReference type="ARBA" id="ARBA00023242"/>
    </source>
</evidence>
<dbReference type="FunFam" id="3.30.160.60:FF:000125">
    <property type="entry name" value="Putative zinc finger protein 143"/>
    <property type="match status" value="2"/>
</dbReference>
<feature type="compositionally biased region" description="Polar residues" evidence="10">
    <location>
        <begin position="289"/>
        <end position="306"/>
    </location>
</feature>
<dbReference type="Gene3D" id="3.30.160.60">
    <property type="entry name" value="Classic Zinc Finger"/>
    <property type="match status" value="4"/>
</dbReference>
<dbReference type="STRING" id="1263082.A0A068RTR9"/>
<dbReference type="InterPro" id="IPR051007">
    <property type="entry name" value="creA/MIG_C2H2-ZnF"/>
</dbReference>
<dbReference type="AlphaFoldDB" id="A0A068RTR9"/>
<dbReference type="InterPro" id="IPR036236">
    <property type="entry name" value="Znf_C2H2_sf"/>
</dbReference>
<dbReference type="Proteomes" id="UP000027586">
    <property type="component" value="Unassembled WGS sequence"/>
</dbReference>
<dbReference type="InterPro" id="IPR013087">
    <property type="entry name" value="Znf_C2H2_type"/>
</dbReference>
<sequence length="582" mass="64138">MSSFEQPNTPPQPEKLPSIAMLDATAQQQQQQGSNFMPTTSYASLMSSSSMMNTTYCHPLYAQNVVSPPLTPAVSPSSFLLDSMQHQFNKQRTAVAAATAATLSGTFTHHPYTMNDAQQAMQYQHHDDMYRRMSTCSAVGAMSYNNDPVSSPATTATSFHATNFAGLLQQDDDPYPHHDNNSVPSPTVLDVDSTTPTKMDNKAGSEEKRRSSAPAASGGRRKKGHKHLCQYPFCGWSFKRYEHLKRHMLVHTGERPFVCHFPGCGKSFSRSDNFHAHSRTHTKRAASLAKNQQQQQPNCDSTHNTLGEQYTASSAATSTSCEQSMYGNLVPPYMQNQQQEQESIFGSPNNHNNSLLNHEPSMAATATATTTSSSSSLFLPSPEVRPPPAQHFGCPASYSMTTPSMAAFSSAGINSNQPQHPAMVAAAAAAQAAAASTTTTTTIQQSSLPSIEPLGEKEKSKAATGGSKKTRTQYARRGSHDDKPEQQKSHMCPVMQCQRRFKRLEHLKRHMRIHTLERPFACTYPGCQKTFSRSDNLSQHIKTHQRHEERRRQQQQHSFSSCFSSPSSSTDMTPFWTPSSSC</sequence>
<feature type="domain" description="C2H2-type" evidence="11">
    <location>
        <begin position="520"/>
        <end position="549"/>
    </location>
</feature>
<evidence type="ECO:0000256" key="6">
    <source>
        <dbReference type="ARBA" id="ARBA00023015"/>
    </source>
</evidence>
<protein>
    <recommendedName>
        <fullName evidence="11">C2H2-type domain-containing protein</fullName>
    </recommendedName>
</protein>
<comment type="subcellular location">
    <subcellularLocation>
        <location evidence="1">Nucleus</location>
    </subcellularLocation>
</comment>
<name>A0A068RTR9_9FUNG</name>
<evidence type="ECO:0000256" key="1">
    <source>
        <dbReference type="ARBA" id="ARBA00004123"/>
    </source>
</evidence>
<gene>
    <name evidence="12" type="ORF">LCOR_04883.1</name>
</gene>
<dbReference type="GO" id="GO:0000978">
    <property type="term" value="F:RNA polymerase II cis-regulatory region sequence-specific DNA binding"/>
    <property type="evidence" value="ECO:0007669"/>
    <property type="project" value="TreeGrafter"/>
</dbReference>
<dbReference type="PANTHER" id="PTHR47428:SF2">
    <property type="entry name" value="ZINC FINGER PROTEIN RSV1"/>
    <property type="match status" value="1"/>
</dbReference>
<dbReference type="GO" id="GO:0005634">
    <property type="term" value="C:nucleus"/>
    <property type="evidence" value="ECO:0007669"/>
    <property type="project" value="UniProtKB-SubCell"/>
</dbReference>
<evidence type="ECO:0000256" key="3">
    <source>
        <dbReference type="ARBA" id="ARBA00022737"/>
    </source>
</evidence>
<dbReference type="PROSITE" id="PS50157">
    <property type="entry name" value="ZINC_FINGER_C2H2_2"/>
    <property type="match status" value="4"/>
</dbReference>
<keyword evidence="6" id="KW-0805">Transcription regulation</keyword>
<dbReference type="SMART" id="SM00355">
    <property type="entry name" value="ZnF_C2H2"/>
    <property type="match status" value="4"/>
</dbReference>